<sequence>MNHVKLSNSKSGSAGMPCGGTCCKIVDIKSGEILGPNQTGELCVKSDTIMEGYQVQNSSDRIGSSGWFKTGDLAYYDEYHCFYIIDRVTELINVGEKSIHPCKLESILMEHPVVDRAVVLGLPDSNNEVVPVGFILPKSTTEPEIDLNELLEYVNKQVDEDENLKGGVRIVNNLPLTVTGKVRRKFFKESMISEEKTEVEEPPTD</sequence>
<dbReference type="Gene3D" id="3.30.300.30">
    <property type="match status" value="1"/>
</dbReference>
<dbReference type="AlphaFoldDB" id="A0AAW1VAV8"/>
<dbReference type="Pfam" id="PF00501">
    <property type="entry name" value="AMP-binding"/>
    <property type="match status" value="1"/>
</dbReference>
<evidence type="ECO:0000256" key="2">
    <source>
        <dbReference type="ARBA" id="ARBA00006432"/>
    </source>
</evidence>
<reference evidence="7 8" key="1">
    <citation type="submission" date="2023-03" db="EMBL/GenBank/DDBJ databases">
        <title>Genome insight into feeding habits of ladybird beetles.</title>
        <authorList>
            <person name="Li H.-S."/>
            <person name="Huang Y.-H."/>
            <person name="Pang H."/>
        </authorList>
    </citation>
    <scope>NUCLEOTIDE SEQUENCE [LARGE SCALE GENOMIC DNA]</scope>
    <source>
        <strain evidence="7">SYSU_2023b</strain>
        <tissue evidence="7">Whole body</tissue>
    </source>
</reference>
<dbReference type="EMBL" id="JARQZJ010000126">
    <property type="protein sequence ID" value="KAK9890745.1"/>
    <property type="molecule type" value="Genomic_DNA"/>
</dbReference>
<dbReference type="GO" id="GO:0005777">
    <property type="term" value="C:peroxisome"/>
    <property type="evidence" value="ECO:0007669"/>
    <property type="project" value="UniProtKB-SubCell"/>
</dbReference>
<organism evidence="7 8">
    <name type="scientific">Henosepilachna vigintioctopunctata</name>
    <dbReference type="NCBI Taxonomy" id="420089"/>
    <lineage>
        <taxon>Eukaryota</taxon>
        <taxon>Metazoa</taxon>
        <taxon>Ecdysozoa</taxon>
        <taxon>Arthropoda</taxon>
        <taxon>Hexapoda</taxon>
        <taxon>Insecta</taxon>
        <taxon>Pterygota</taxon>
        <taxon>Neoptera</taxon>
        <taxon>Endopterygota</taxon>
        <taxon>Coleoptera</taxon>
        <taxon>Polyphaga</taxon>
        <taxon>Cucujiformia</taxon>
        <taxon>Coccinelloidea</taxon>
        <taxon>Coccinellidae</taxon>
        <taxon>Epilachninae</taxon>
        <taxon>Epilachnini</taxon>
        <taxon>Henosepilachna</taxon>
    </lineage>
</organism>
<dbReference type="SUPFAM" id="SSF56801">
    <property type="entry name" value="Acetyl-CoA synthetase-like"/>
    <property type="match status" value="1"/>
</dbReference>
<dbReference type="InterPro" id="IPR025110">
    <property type="entry name" value="AMP-bd_C"/>
</dbReference>
<dbReference type="Gene3D" id="3.40.50.12780">
    <property type="entry name" value="N-terminal domain of ligase-like"/>
    <property type="match status" value="1"/>
</dbReference>
<evidence type="ECO:0000313" key="8">
    <source>
        <dbReference type="Proteomes" id="UP001431783"/>
    </source>
</evidence>
<evidence type="ECO:0000256" key="4">
    <source>
        <dbReference type="ARBA" id="ARBA00023140"/>
    </source>
</evidence>
<evidence type="ECO:0000259" key="5">
    <source>
        <dbReference type="Pfam" id="PF00501"/>
    </source>
</evidence>
<keyword evidence="4" id="KW-0576">Peroxisome</keyword>
<feature type="domain" description="AMP-binding enzyme C-terminal" evidence="6">
    <location>
        <begin position="103"/>
        <end position="181"/>
    </location>
</feature>
<comment type="subcellular location">
    <subcellularLocation>
        <location evidence="1">Peroxisome</location>
    </subcellularLocation>
</comment>
<keyword evidence="3" id="KW-0436">Ligase</keyword>
<evidence type="ECO:0008006" key="9">
    <source>
        <dbReference type="Google" id="ProtNLM"/>
    </source>
</evidence>
<dbReference type="PANTHER" id="PTHR24096:SF149">
    <property type="entry name" value="AMP-BINDING DOMAIN-CONTAINING PROTEIN-RELATED"/>
    <property type="match status" value="1"/>
</dbReference>
<dbReference type="PANTHER" id="PTHR24096">
    <property type="entry name" value="LONG-CHAIN-FATTY-ACID--COA LIGASE"/>
    <property type="match status" value="1"/>
</dbReference>
<feature type="domain" description="AMP-dependent synthetase/ligase" evidence="5">
    <location>
        <begin position="9"/>
        <end position="53"/>
    </location>
</feature>
<dbReference type="GO" id="GO:0016405">
    <property type="term" value="F:CoA-ligase activity"/>
    <property type="evidence" value="ECO:0007669"/>
    <property type="project" value="TreeGrafter"/>
</dbReference>
<evidence type="ECO:0000256" key="3">
    <source>
        <dbReference type="ARBA" id="ARBA00022598"/>
    </source>
</evidence>
<evidence type="ECO:0000256" key="1">
    <source>
        <dbReference type="ARBA" id="ARBA00004275"/>
    </source>
</evidence>
<name>A0AAW1VAV8_9CUCU</name>
<protein>
    <recommendedName>
        <fullName evidence="9">Luciferin 4-monooxygenase</fullName>
    </recommendedName>
</protein>
<evidence type="ECO:0000259" key="6">
    <source>
        <dbReference type="Pfam" id="PF13193"/>
    </source>
</evidence>
<keyword evidence="8" id="KW-1185">Reference proteome</keyword>
<accession>A0AAW1VAV8</accession>
<dbReference type="Pfam" id="PF13193">
    <property type="entry name" value="AMP-binding_C"/>
    <property type="match status" value="1"/>
</dbReference>
<dbReference type="InterPro" id="IPR042099">
    <property type="entry name" value="ANL_N_sf"/>
</dbReference>
<dbReference type="Proteomes" id="UP001431783">
    <property type="component" value="Unassembled WGS sequence"/>
</dbReference>
<gene>
    <name evidence="7" type="ORF">WA026_012093</name>
</gene>
<evidence type="ECO:0000313" key="7">
    <source>
        <dbReference type="EMBL" id="KAK9890745.1"/>
    </source>
</evidence>
<comment type="similarity">
    <text evidence="2">Belongs to the ATP-dependent AMP-binding enzyme family.</text>
</comment>
<dbReference type="InterPro" id="IPR000873">
    <property type="entry name" value="AMP-dep_synth/lig_dom"/>
</dbReference>
<comment type="caution">
    <text evidence="7">The sequence shown here is derived from an EMBL/GenBank/DDBJ whole genome shotgun (WGS) entry which is preliminary data.</text>
</comment>
<dbReference type="InterPro" id="IPR045851">
    <property type="entry name" value="AMP-bd_C_sf"/>
</dbReference>
<proteinExistence type="inferred from homology"/>